<comment type="caution">
    <text evidence="7">The sequence shown here is derived from an EMBL/GenBank/DDBJ whole genome shotgun (WGS) entry which is preliminary data.</text>
</comment>
<dbReference type="GO" id="GO:0005524">
    <property type="term" value="F:ATP binding"/>
    <property type="evidence" value="ECO:0007669"/>
    <property type="project" value="UniProtKB-KW"/>
</dbReference>
<dbReference type="PANTHER" id="PTHR11659">
    <property type="entry name" value="GLUTAMYL-TRNA GLN AMIDOTRANSFERASE SUBUNIT B MITOCHONDRIAL AND PROKARYOTIC PET112-RELATED"/>
    <property type="match status" value="1"/>
</dbReference>
<evidence type="ECO:0000313" key="8">
    <source>
        <dbReference type="Proteomes" id="UP000693970"/>
    </source>
</evidence>
<dbReference type="InterPro" id="IPR017959">
    <property type="entry name" value="Asn/Gln-tRNA_amidoTrfase_suB/E"/>
</dbReference>
<sequence>MLNILKWGSASRVPRAFLSGGRTSIICFQDGREVEFVRIQHRQLHSKYHHHHHNHRRCCRRDRFYSFTSSSAKKSLSTTTEWTVDGETGIVSHQGTPRYQTLLGLEIHAQLDISTKLFSGCAVGSSGVGSSIHNYKPNTSVFPLDMAVPGWLPRLSQEAVHAAVLSAAALHCVLPPVSRFERKHYFYADLPLGYQMTQQRWPLARNGVLHCQRPSNQKKKRNKNNNNAIASSSSSTTFSVSIDRIQLEQDTGKTILATNPRTQQKESLVDFNRAGQALIEIVFAPELTSPVDAATAVETLRLLLKHIGTCNGKLEEGSLRCDVNVSISPIDDNLEYEVSSLSQQQQHQLLLERAGNRVEVKNLNSLRQIQEAAKYEALRQAQAAFQHTPTAQETRTFDVKTGRTIVTRTKGGAKDYRFMPEPDLPPLVLDANVLDGMTVTEFIAARLPELPQDARERLQRDYGLSDYMATVVVGDPPAIAMFDEAMQVALSQLTDGEDTTQKQQLQSQKSKISEAIANLLCNELFALVREFETRRLIAEGHLDAAGTTSVQFSKITGTQLGNVVVLLLEGTMSNTMAKQLLRVLYKEHDELQDVEPRQIASDRGFALITDPAIIEDLCRKVIAEHTDELERYKLGGKFAKKITKFFLGKAMTASQGNAHPERLNEILMEVLEDIAPLED</sequence>
<dbReference type="InterPro" id="IPR004413">
    <property type="entry name" value="GatB"/>
</dbReference>
<dbReference type="PANTHER" id="PTHR11659:SF0">
    <property type="entry name" value="GLUTAMYL-TRNA(GLN) AMIDOTRANSFERASE SUBUNIT B, MITOCHONDRIAL"/>
    <property type="match status" value="1"/>
</dbReference>
<dbReference type="GO" id="GO:0032543">
    <property type="term" value="P:mitochondrial translation"/>
    <property type="evidence" value="ECO:0007669"/>
    <property type="project" value="UniProtKB-UniRule"/>
</dbReference>
<reference evidence="7" key="1">
    <citation type="journal article" date="2021" name="Sci. Rep.">
        <title>Diploid genomic architecture of Nitzschia inconspicua, an elite biomass production diatom.</title>
        <authorList>
            <person name="Oliver A."/>
            <person name="Podell S."/>
            <person name="Pinowska A."/>
            <person name="Traller J.C."/>
            <person name="Smith S.R."/>
            <person name="McClure R."/>
            <person name="Beliaev A."/>
            <person name="Bohutskyi P."/>
            <person name="Hill E.A."/>
            <person name="Rabines A."/>
            <person name="Zheng H."/>
            <person name="Allen L.Z."/>
            <person name="Kuo A."/>
            <person name="Grigoriev I.V."/>
            <person name="Allen A.E."/>
            <person name="Hazlebeck D."/>
            <person name="Allen E.E."/>
        </authorList>
    </citation>
    <scope>NUCLEOTIDE SEQUENCE</scope>
    <source>
        <strain evidence="7">Hildebrandi</strain>
    </source>
</reference>
<dbReference type="NCBIfam" id="TIGR00133">
    <property type="entry name" value="gatB"/>
    <property type="match status" value="1"/>
</dbReference>
<evidence type="ECO:0000256" key="1">
    <source>
        <dbReference type="ARBA" id="ARBA00022598"/>
    </source>
</evidence>
<comment type="function">
    <text evidence="5">Allows the formation of correctly charged Gln-tRNA(Gln) through the transamidation of misacylated Glu-tRNA(Gln) in the mitochondria. The reaction takes place in the presence of glutamine and ATP through an activated gamma-phospho-Glu-tRNA(Gln).</text>
</comment>
<dbReference type="AlphaFoldDB" id="A0A9K3KLI3"/>
<comment type="subcellular location">
    <subcellularLocation>
        <location evidence="5">Mitochondrion</location>
    </subcellularLocation>
</comment>
<keyword evidence="8" id="KW-1185">Reference proteome</keyword>
<organism evidence="7 8">
    <name type="scientific">Nitzschia inconspicua</name>
    <dbReference type="NCBI Taxonomy" id="303405"/>
    <lineage>
        <taxon>Eukaryota</taxon>
        <taxon>Sar</taxon>
        <taxon>Stramenopiles</taxon>
        <taxon>Ochrophyta</taxon>
        <taxon>Bacillariophyta</taxon>
        <taxon>Bacillariophyceae</taxon>
        <taxon>Bacillariophycidae</taxon>
        <taxon>Bacillariales</taxon>
        <taxon>Bacillariaceae</taxon>
        <taxon>Nitzschia</taxon>
    </lineage>
</organism>
<gene>
    <name evidence="7" type="ORF">IV203_005001</name>
</gene>
<dbReference type="GO" id="GO:0030956">
    <property type="term" value="C:glutamyl-tRNA(Gln) amidotransferase complex"/>
    <property type="evidence" value="ECO:0007669"/>
    <property type="project" value="UniProtKB-UniRule"/>
</dbReference>
<name>A0A9K3KLI3_9STRA</name>
<dbReference type="Pfam" id="PF02637">
    <property type="entry name" value="GatB_Yqey"/>
    <property type="match status" value="1"/>
</dbReference>
<evidence type="ECO:0000313" key="7">
    <source>
        <dbReference type="EMBL" id="KAG7345934.1"/>
    </source>
</evidence>
<dbReference type="GO" id="GO:0005739">
    <property type="term" value="C:mitochondrion"/>
    <property type="evidence" value="ECO:0007669"/>
    <property type="project" value="UniProtKB-SubCell"/>
</dbReference>
<evidence type="ECO:0000256" key="4">
    <source>
        <dbReference type="ARBA" id="ARBA00022917"/>
    </source>
</evidence>
<dbReference type="SMART" id="SM00845">
    <property type="entry name" value="GatB_Yqey"/>
    <property type="match status" value="1"/>
</dbReference>
<dbReference type="InterPro" id="IPR018027">
    <property type="entry name" value="Asn/Gln_amidotransferase"/>
</dbReference>
<dbReference type="Pfam" id="PF02934">
    <property type="entry name" value="GatB_N"/>
    <property type="match status" value="1"/>
</dbReference>
<evidence type="ECO:0000256" key="3">
    <source>
        <dbReference type="ARBA" id="ARBA00022840"/>
    </source>
</evidence>
<dbReference type="GO" id="GO:0050567">
    <property type="term" value="F:glutaminyl-tRNA synthase (glutamine-hydrolyzing) activity"/>
    <property type="evidence" value="ECO:0007669"/>
    <property type="project" value="UniProtKB-UniRule"/>
</dbReference>
<dbReference type="EC" id="6.3.5.-" evidence="5"/>
<evidence type="ECO:0000256" key="2">
    <source>
        <dbReference type="ARBA" id="ARBA00022741"/>
    </source>
</evidence>
<keyword evidence="4 5" id="KW-0648">Protein biosynthesis</keyword>
<comment type="catalytic activity">
    <reaction evidence="5">
        <text>L-glutamyl-tRNA(Gln) + L-glutamine + ATP + H2O = L-glutaminyl-tRNA(Gln) + L-glutamate + ADP + phosphate + H(+)</text>
        <dbReference type="Rhea" id="RHEA:17521"/>
        <dbReference type="Rhea" id="RHEA-COMP:9681"/>
        <dbReference type="Rhea" id="RHEA-COMP:9684"/>
        <dbReference type="ChEBI" id="CHEBI:15377"/>
        <dbReference type="ChEBI" id="CHEBI:15378"/>
        <dbReference type="ChEBI" id="CHEBI:29985"/>
        <dbReference type="ChEBI" id="CHEBI:30616"/>
        <dbReference type="ChEBI" id="CHEBI:43474"/>
        <dbReference type="ChEBI" id="CHEBI:58359"/>
        <dbReference type="ChEBI" id="CHEBI:78520"/>
        <dbReference type="ChEBI" id="CHEBI:78521"/>
        <dbReference type="ChEBI" id="CHEBI:456216"/>
    </reaction>
</comment>
<dbReference type="Proteomes" id="UP000693970">
    <property type="component" value="Unassembled WGS sequence"/>
</dbReference>
<evidence type="ECO:0000256" key="5">
    <source>
        <dbReference type="HAMAP-Rule" id="MF_03147"/>
    </source>
</evidence>
<comment type="similarity">
    <text evidence="5">Belongs to the GatB/GatE family. GatB subfamily.</text>
</comment>
<dbReference type="EMBL" id="JAGRRH010000021">
    <property type="protein sequence ID" value="KAG7345934.1"/>
    <property type="molecule type" value="Genomic_DNA"/>
</dbReference>
<keyword evidence="3 5" id="KW-0067">ATP-binding</keyword>
<reference evidence="7" key="2">
    <citation type="submission" date="2021-04" db="EMBL/GenBank/DDBJ databases">
        <authorList>
            <person name="Podell S."/>
        </authorList>
    </citation>
    <scope>NUCLEOTIDE SEQUENCE</scope>
    <source>
        <strain evidence="7">Hildebrandi</strain>
    </source>
</reference>
<dbReference type="HAMAP" id="MF_00121">
    <property type="entry name" value="GatB"/>
    <property type="match status" value="1"/>
</dbReference>
<evidence type="ECO:0000259" key="6">
    <source>
        <dbReference type="SMART" id="SM00845"/>
    </source>
</evidence>
<dbReference type="GO" id="GO:0070681">
    <property type="term" value="P:glutaminyl-tRNAGln biosynthesis via transamidation"/>
    <property type="evidence" value="ECO:0007669"/>
    <property type="project" value="UniProtKB-UniRule"/>
</dbReference>
<feature type="domain" description="Asn/Gln amidotransferase" evidence="6">
    <location>
        <begin position="480"/>
        <end position="671"/>
    </location>
</feature>
<keyword evidence="1 5" id="KW-0436">Ligase</keyword>
<dbReference type="OrthoDB" id="1722066at2759"/>
<comment type="subunit">
    <text evidence="5">Subunit of the heterotrimeric GatCAB amidotransferase (AdT) complex, composed of A, B and C subunits.</text>
</comment>
<protein>
    <recommendedName>
        <fullName evidence="5">Glutamyl-tRNA(Gln) amidotransferase subunit B, mitochondrial</fullName>
        <shortName evidence="5">Glu-AdT subunit B</shortName>
        <ecNumber evidence="5">6.3.5.-</ecNumber>
    </recommendedName>
</protein>
<keyword evidence="2 5" id="KW-0547">Nucleotide-binding</keyword>
<dbReference type="NCBIfam" id="NF004012">
    <property type="entry name" value="PRK05477.1-2"/>
    <property type="match status" value="1"/>
</dbReference>
<accession>A0A9K3KLI3</accession>
<proteinExistence type="inferred from homology"/>
<keyword evidence="5" id="KW-0496">Mitochondrion</keyword>
<dbReference type="InterPro" id="IPR006075">
    <property type="entry name" value="Asn/Gln-tRNA_Trfase_suB/E_cat"/>
</dbReference>